<reference evidence="3 4" key="1">
    <citation type="submission" date="2018-09" db="EMBL/GenBank/DDBJ databases">
        <title>Genomic investigation of the strawberry pathogen Phytophthora fragariae indicates pathogenicity is determined by transcriptional variation in three key races.</title>
        <authorList>
            <person name="Adams T.M."/>
            <person name="Armitage A.D."/>
            <person name="Sobczyk M.K."/>
            <person name="Bates H.J."/>
            <person name="Dunwell J.M."/>
            <person name="Nellist C.F."/>
            <person name="Harrison R.J."/>
        </authorList>
    </citation>
    <scope>NUCLEOTIDE SEQUENCE [LARGE SCALE GENOMIC DNA]</scope>
    <source>
        <strain evidence="3 4">SCRP324</strain>
    </source>
</reference>
<dbReference type="EMBL" id="QXFU01000552">
    <property type="protein sequence ID" value="KAE9030013.1"/>
    <property type="molecule type" value="Genomic_DNA"/>
</dbReference>
<name>A0A6A3MPS9_9STRA</name>
<comment type="caution">
    <text evidence="3">The sequence shown here is derived from an EMBL/GenBank/DDBJ whole genome shotgun (WGS) entry which is preliminary data.</text>
</comment>
<keyword evidence="2" id="KW-1133">Transmembrane helix</keyword>
<evidence type="ECO:0000256" key="1">
    <source>
        <dbReference type="SAM" id="MobiDB-lite"/>
    </source>
</evidence>
<dbReference type="Proteomes" id="UP000435112">
    <property type="component" value="Unassembled WGS sequence"/>
</dbReference>
<dbReference type="OrthoDB" id="124936at2759"/>
<protein>
    <submittedName>
        <fullName evidence="3">Uncharacterized protein</fullName>
    </submittedName>
</protein>
<keyword evidence="2" id="KW-0472">Membrane</keyword>
<evidence type="ECO:0000256" key="2">
    <source>
        <dbReference type="SAM" id="Phobius"/>
    </source>
</evidence>
<organism evidence="3 4">
    <name type="scientific">Phytophthora rubi</name>
    <dbReference type="NCBI Taxonomy" id="129364"/>
    <lineage>
        <taxon>Eukaryota</taxon>
        <taxon>Sar</taxon>
        <taxon>Stramenopiles</taxon>
        <taxon>Oomycota</taxon>
        <taxon>Peronosporomycetes</taxon>
        <taxon>Peronosporales</taxon>
        <taxon>Peronosporaceae</taxon>
        <taxon>Phytophthora</taxon>
    </lineage>
</organism>
<gene>
    <name evidence="3" type="ORF">PR002_g9996</name>
</gene>
<dbReference type="AlphaFoldDB" id="A0A6A3MPS9"/>
<feature type="transmembrane region" description="Helical" evidence="2">
    <location>
        <begin position="32"/>
        <end position="52"/>
    </location>
</feature>
<accession>A0A6A3MPS9</accession>
<sequence>MNDARRSRDCEVFTAQPQHSFLQSTNMKPSQFFFVLFVTVMLESICAIGFDWQPEAAVELPANGAIHPPNALRRMQSTTELSDTEAAGSVSATDNLAASASSSTTETEAPTTIMVLLPDNLAPSYSGSGSVMFFDGSVGDDDKKVSKSAGSDSAADEASGAASERNFRVATVLTAFTILSTLVLA</sequence>
<feature type="compositionally biased region" description="Low complexity" evidence="1">
    <location>
        <begin position="91"/>
        <end position="105"/>
    </location>
</feature>
<evidence type="ECO:0000313" key="4">
    <source>
        <dbReference type="Proteomes" id="UP000435112"/>
    </source>
</evidence>
<feature type="region of interest" description="Disordered" evidence="1">
    <location>
        <begin position="77"/>
        <end position="105"/>
    </location>
</feature>
<keyword evidence="2" id="KW-0812">Transmembrane</keyword>
<evidence type="ECO:0000313" key="3">
    <source>
        <dbReference type="EMBL" id="KAE9030013.1"/>
    </source>
</evidence>
<proteinExistence type="predicted"/>